<protein>
    <submittedName>
        <fullName evidence="2">Uncharacterized protein</fullName>
    </submittedName>
</protein>
<comment type="caution">
    <text evidence="2">The sequence shown here is derived from an EMBL/GenBank/DDBJ whole genome shotgun (WGS) entry which is preliminary data.</text>
</comment>
<keyword evidence="1" id="KW-1133">Transmembrane helix</keyword>
<evidence type="ECO:0000313" key="3">
    <source>
        <dbReference type="Proteomes" id="UP000004123"/>
    </source>
</evidence>
<reference evidence="2 3" key="1">
    <citation type="submission" date="2011-04" db="EMBL/GenBank/DDBJ databases">
        <authorList>
            <person name="Muzny D."/>
            <person name="Qin X."/>
            <person name="Deng J."/>
            <person name="Jiang H."/>
            <person name="Liu Y."/>
            <person name="Qu J."/>
            <person name="Song X.-Z."/>
            <person name="Zhang L."/>
            <person name="Thornton R."/>
            <person name="Coyle M."/>
            <person name="Francisco L."/>
            <person name="Jackson L."/>
            <person name="Javaid M."/>
            <person name="Korchina V."/>
            <person name="Kovar C."/>
            <person name="Mata R."/>
            <person name="Mathew T."/>
            <person name="Ngo R."/>
            <person name="Nguyen L."/>
            <person name="Nguyen N."/>
            <person name="Okwuonu G."/>
            <person name="Ongeri F."/>
            <person name="Pham C."/>
            <person name="Simmons D."/>
            <person name="Wilczek-Boney K."/>
            <person name="Hale W."/>
            <person name="Jakkamsetti A."/>
            <person name="Pham P."/>
            <person name="Ruth R."/>
            <person name="San Lucas F."/>
            <person name="Warren J."/>
            <person name="Zhang J."/>
            <person name="Zhao Z."/>
            <person name="Zhou C."/>
            <person name="Zhu D."/>
            <person name="Lee S."/>
            <person name="Bess C."/>
            <person name="Blankenburg K."/>
            <person name="Forbes L."/>
            <person name="Fu Q."/>
            <person name="Gubbala S."/>
            <person name="Hirani K."/>
            <person name="Jayaseelan J.C."/>
            <person name="Lara F."/>
            <person name="Munidasa M."/>
            <person name="Palculict T."/>
            <person name="Patil S."/>
            <person name="Pu L.-L."/>
            <person name="Saada N."/>
            <person name="Tang L."/>
            <person name="Weissenberger G."/>
            <person name="Zhu Y."/>
            <person name="Hemphill L."/>
            <person name="Shang Y."/>
            <person name="Youmans B."/>
            <person name="Ayvaz T."/>
            <person name="Ross M."/>
            <person name="Santibanez J."/>
            <person name="Aqrawi P."/>
            <person name="Gross S."/>
            <person name="Joshi V."/>
            <person name="Fowler G."/>
            <person name="Nazareth L."/>
            <person name="Reid J."/>
            <person name="Worley K."/>
            <person name="Petrosino J."/>
            <person name="Highlander S."/>
            <person name="Gibbs R."/>
        </authorList>
    </citation>
    <scope>NUCLEOTIDE SEQUENCE [LARGE SCALE GENOMIC DNA]</scope>
    <source>
        <strain evidence="2 3">ATCC 700821</strain>
    </source>
</reference>
<accession>F9DES4</accession>
<dbReference type="AlphaFoldDB" id="F9DES4"/>
<gene>
    <name evidence="2" type="ORF">HMPREF9144_0164</name>
</gene>
<proteinExistence type="predicted"/>
<dbReference type="Proteomes" id="UP000004123">
    <property type="component" value="Unassembled WGS sequence"/>
</dbReference>
<organism evidence="2 3">
    <name type="scientific">Prevotella pallens ATCC 700821</name>
    <dbReference type="NCBI Taxonomy" id="997353"/>
    <lineage>
        <taxon>Bacteria</taxon>
        <taxon>Pseudomonadati</taxon>
        <taxon>Bacteroidota</taxon>
        <taxon>Bacteroidia</taxon>
        <taxon>Bacteroidales</taxon>
        <taxon>Prevotellaceae</taxon>
        <taxon>Prevotella</taxon>
    </lineage>
</organism>
<feature type="transmembrane region" description="Helical" evidence="1">
    <location>
        <begin position="17"/>
        <end position="37"/>
    </location>
</feature>
<keyword evidence="1" id="KW-0812">Transmembrane</keyword>
<name>F9DES4_9BACT</name>
<keyword evidence="1" id="KW-0472">Membrane</keyword>
<dbReference type="EMBL" id="AFPY01000004">
    <property type="protein sequence ID" value="EGQ22718.1"/>
    <property type="molecule type" value="Genomic_DNA"/>
</dbReference>
<sequence>MLKCFWLKIIYKKQIKYMVFVCLKIEVNHTIYFIYLLNYR</sequence>
<evidence type="ECO:0000313" key="2">
    <source>
        <dbReference type="EMBL" id="EGQ22718.1"/>
    </source>
</evidence>
<dbReference type="HOGENOM" id="CLU_3294449_0_0_10"/>
<evidence type="ECO:0000256" key="1">
    <source>
        <dbReference type="SAM" id="Phobius"/>
    </source>
</evidence>